<accession>A0A1H6BKZ7</accession>
<dbReference type="SMART" id="SM00740">
    <property type="entry name" value="PASTA"/>
    <property type="match status" value="2"/>
</dbReference>
<dbReference type="GO" id="GO:0004674">
    <property type="term" value="F:protein serine/threonine kinase activity"/>
    <property type="evidence" value="ECO:0007669"/>
    <property type="project" value="UniProtKB-KW"/>
</dbReference>
<keyword evidence="4" id="KW-0723">Serine/threonine-protein kinase</keyword>
<dbReference type="EMBL" id="FNUS01000008">
    <property type="protein sequence ID" value="SEG61370.1"/>
    <property type="molecule type" value="Genomic_DNA"/>
</dbReference>
<dbReference type="Pfam" id="PF03793">
    <property type="entry name" value="PASTA"/>
    <property type="match status" value="2"/>
</dbReference>
<feature type="region of interest" description="Disordered" evidence="1">
    <location>
        <begin position="280"/>
        <end position="331"/>
    </location>
</feature>
<feature type="domain" description="PASTA" evidence="3">
    <location>
        <begin position="39"/>
        <end position="105"/>
    </location>
</feature>
<dbReference type="CDD" id="cd06577">
    <property type="entry name" value="PASTA_pknB"/>
    <property type="match status" value="2"/>
</dbReference>
<evidence type="ECO:0000259" key="3">
    <source>
        <dbReference type="PROSITE" id="PS51178"/>
    </source>
</evidence>
<keyword evidence="2" id="KW-0472">Membrane</keyword>
<dbReference type="PROSITE" id="PS51178">
    <property type="entry name" value="PASTA"/>
    <property type="match status" value="2"/>
</dbReference>
<dbReference type="InterPro" id="IPR005543">
    <property type="entry name" value="PASTA_dom"/>
</dbReference>
<evidence type="ECO:0000313" key="5">
    <source>
        <dbReference type="Proteomes" id="UP000236738"/>
    </source>
</evidence>
<evidence type="ECO:0000313" key="4">
    <source>
        <dbReference type="EMBL" id="SEG61370.1"/>
    </source>
</evidence>
<organism evidence="4 5">
    <name type="scientific">Halpernia humi</name>
    <dbReference type="NCBI Taxonomy" id="493375"/>
    <lineage>
        <taxon>Bacteria</taxon>
        <taxon>Pseudomonadati</taxon>
        <taxon>Bacteroidota</taxon>
        <taxon>Flavobacteriia</taxon>
        <taxon>Flavobacteriales</taxon>
        <taxon>Weeksellaceae</taxon>
        <taxon>Chryseobacterium group</taxon>
        <taxon>Halpernia</taxon>
    </lineage>
</organism>
<protein>
    <submittedName>
        <fullName evidence="4">Serine/threonine protein kinase</fullName>
    </submittedName>
</protein>
<keyword evidence="2" id="KW-0812">Transmembrane</keyword>
<sequence>MLKSLFHWKVLVNLLLALGIFTALVWLTFRWLEFHTNHGKEIVIPSLVNKSVQDAIKILDETGLEYKVDSLEYDPKYKSFQVLKIYPSSGSHVKDGRIVTLAVNPRYYAPVSVPDILDRYKGLAFRQLELVGLKIGDTIYEPSIQRDAVIRMQYNGTNLKPGTLLPKFSTIDLIIGAGPQRNISVPNLVGLTVQEAKVVIAQNLFEVGIVEHEDGGKDESDIVYYQDPEGGSIRDQGMQVDLWASKKTPAELGGKIAQLNSLYRLQVDTTSSRINNYQPPIEKAQKTQPQPQVDDLPKPQVLKPENSVKPKVVPEKTSAPAKPKPKKVVVE</sequence>
<feature type="domain" description="PASTA" evidence="3">
    <location>
        <begin position="178"/>
        <end position="246"/>
    </location>
</feature>
<keyword evidence="5" id="KW-1185">Reference proteome</keyword>
<name>A0A1H6BKZ7_9FLAO</name>
<evidence type="ECO:0000256" key="2">
    <source>
        <dbReference type="SAM" id="Phobius"/>
    </source>
</evidence>
<keyword evidence="2" id="KW-1133">Transmembrane helix</keyword>
<dbReference type="AlphaFoldDB" id="A0A1H6BKZ7"/>
<dbReference type="Gene3D" id="3.30.10.20">
    <property type="match status" value="3"/>
</dbReference>
<dbReference type="RefSeq" id="WP_103914796.1">
    <property type="nucleotide sequence ID" value="NZ_FNUS01000008.1"/>
</dbReference>
<keyword evidence="4" id="KW-0808">Transferase</keyword>
<gene>
    <name evidence="4" type="ORF">SAMN05421847_2969</name>
</gene>
<keyword evidence="4" id="KW-0418">Kinase</keyword>
<dbReference type="OrthoDB" id="9803895at2"/>
<feature type="transmembrane region" description="Helical" evidence="2">
    <location>
        <begin position="12"/>
        <end position="32"/>
    </location>
</feature>
<reference evidence="5" key="1">
    <citation type="submission" date="2016-10" db="EMBL/GenBank/DDBJ databases">
        <authorList>
            <person name="Varghese N."/>
            <person name="Submissions S."/>
        </authorList>
    </citation>
    <scope>NUCLEOTIDE SEQUENCE [LARGE SCALE GENOMIC DNA]</scope>
    <source>
        <strain evidence="5">DSM 21580</strain>
    </source>
</reference>
<proteinExistence type="predicted"/>
<evidence type="ECO:0000256" key="1">
    <source>
        <dbReference type="SAM" id="MobiDB-lite"/>
    </source>
</evidence>
<dbReference type="Proteomes" id="UP000236738">
    <property type="component" value="Unassembled WGS sequence"/>
</dbReference>